<keyword evidence="4" id="KW-0378">Hydrolase</keyword>
<dbReference type="PROSITE" id="PS01334">
    <property type="entry name" value="PYRASE_CYS"/>
    <property type="match status" value="1"/>
</dbReference>
<dbReference type="InterPro" id="IPR033694">
    <property type="entry name" value="PGPEP1_Cys_AS"/>
</dbReference>
<keyword evidence="3" id="KW-0645">Protease</keyword>
<dbReference type="GO" id="GO:0005829">
    <property type="term" value="C:cytosol"/>
    <property type="evidence" value="ECO:0007669"/>
    <property type="project" value="InterPro"/>
</dbReference>
<evidence type="ECO:0000313" key="7">
    <source>
        <dbReference type="EMBL" id="MYM19378.1"/>
    </source>
</evidence>
<evidence type="ECO:0000256" key="3">
    <source>
        <dbReference type="ARBA" id="ARBA00022670"/>
    </source>
</evidence>
<comment type="similarity">
    <text evidence="1">Belongs to the peptidase C15 family.</text>
</comment>
<gene>
    <name evidence="7" type="ORF">GSY69_05190</name>
</gene>
<organism evidence="7 8">
    <name type="scientific">Brevibacterium rongguiense</name>
    <dbReference type="NCBI Taxonomy" id="2695267"/>
    <lineage>
        <taxon>Bacteria</taxon>
        <taxon>Bacillati</taxon>
        <taxon>Actinomycetota</taxon>
        <taxon>Actinomycetes</taxon>
        <taxon>Micrococcales</taxon>
        <taxon>Brevibacteriaceae</taxon>
        <taxon>Brevibacterium</taxon>
    </lineage>
</organism>
<dbReference type="InterPro" id="IPR036440">
    <property type="entry name" value="Peptidase_C15-like_sf"/>
</dbReference>
<accession>A0A6N9H5S8</accession>
<dbReference type="Pfam" id="PF01470">
    <property type="entry name" value="Peptidase_C15"/>
    <property type="match status" value="1"/>
</dbReference>
<evidence type="ECO:0000256" key="2">
    <source>
        <dbReference type="ARBA" id="ARBA00022490"/>
    </source>
</evidence>
<dbReference type="CDD" id="cd00501">
    <property type="entry name" value="Peptidase_C15"/>
    <property type="match status" value="1"/>
</dbReference>
<evidence type="ECO:0000256" key="4">
    <source>
        <dbReference type="ARBA" id="ARBA00022801"/>
    </source>
</evidence>
<dbReference type="PIRSF" id="PIRSF015592">
    <property type="entry name" value="Prld-crbxl_pptds"/>
    <property type="match status" value="1"/>
</dbReference>
<dbReference type="PANTHER" id="PTHR23402:SF1">
    <property type="entry name" value="PYROGLUTAMYL-PEPTIDASE I"/>
    <property type="match status" value="1"/>
</dbReference>
<keyword evidence="5" id="KW-0788">Thiol protease</keyword>
<dbReference type="PANTHER" id="PTHR23402">
    <property type="entry name" value="PROTEASE FAMILY C15 PYROGLUTAMYL-PEPTIDASE I-RELATED"/>
    <property type="match status" value="1"/>
</dbReference>
<comment type="caution">
    <text evidence="7">The sequence shown here is derived from an EMBL/GenBank/DDBJ whole genome shotgun (WGS) entry which is preliminary data.</text>
</comment>
<comment type="catalytic activity">
    <reaction evidence="6">
        <text>Release of an N-terminal pyroglutamyl group from a polypeptide, the second amino acid generally not being Pro.</text>
        <dbReference type="EC" id="3.4.19.3"/>
    </reaction>
</comment>
<protein>
    <recommendedName>
        <fullName evidence="6">Pyroglutamyl-peptidase I</fullName>
        <ecNumber evidence="6">3.4.19.3</ecNumber>
    </recommendedName>
</protein>
<dbReference type="EC" id="3.4.19.3" evidence="6"/>
<dbReference type="InterPro" id="IPR000816">
    <property type="entry name" value="Peptidase_C15"/>
</dbReference>
<sequence length="214" mass="21745">MRVLVTGFEPFGGEADNPTVAALAALAAAAPAHPGIAVTTRVLPVDFARASEALEAAVRAADPAAVIALGLAAGRREVTPERAAINIADARIADNAGAQPIDEPLEPGGPAGAFATLPIKAITADLRAAHIPAAVSQTAGTYVCNAVFYRLMRVCQDLGARGGRAPAAGFVHVPHTRDMDQERIAAAVLRCVLTTAAHVRSGRPDLRAAGGAEA</sequence>
<dbReference type="Proteomes" id="UP000469215">
    <property type="component" value="Unassembled WGS sequence"/>
</dbReference>
<dbReference type="AlphaFoldDB" id="A0A6N9H5S8"/>
<evidence type="ECO:0000256" key="1">
    <source>
        <dbReference type="ARBA" id="ARBA00006641"/>
    </source>
</evidence>
<proteinExistence type="inferred from homology"/>
<evidence type="ECO:0000256" key="6">
    <source>
        <dbReference type="PROSITE-ProRule" id="PRU10077"/>
    </source>
</evidence>
<feature type="active site" evidence="6">
    <location>
        <position position="144"/>
    </location>
</feature>
<dbReference type="GO" id="GO:0016920">
    <property type="term" value="F:pyroglutamyl-peptidase activity"/>
    <property type="evidence" value="ECO:0007669"/>
    <property type="project" value="UniProtKB-EC"/>
</dbReference>
<keyword evidence="2" id="KW-0963">Cytoplasm</keyword>
<keyword evidence="8" id="KW-1185">Reference proteome</keyword>
<name>A0A6N9H5S8_9MICO</name>
<reference evidence="7 8" key="1">
    <citation type="submission" date="2020-01" db="EMBL/GenBank/DDBJ databases">
        <authorList>
            <person name="Deng T."/>
        </authorList>
    </citation>
    <scope>NUCLEOTIDE SEQUENCE [LARGE SCALE GENOMIC DNA]</scope>
    <source>
        <strain evidence="7 8">5221</strain>
    </source>
</reference>
<dbReference type="SUPFAM" id="SSF53182">
    <property type="entry name" value="Pyrrolidone carboxyl peptidase (pyroglutamate aminopeptidase)"/>
    <property type="match status" value="1"/>
</dbReference>
<dbReference type="GO" id="GO:0006508">
    <property type="term" value="P:proteolysis"/>
    <property type="evidence" value="ECO:0007669"/>
    <property type="project" value="UniProtKB-KW"/>
</dbReference>
<evidence type="ECO:0000313" key="8">
    <source>
        <dbReference type="Proteomes" id="UP000469215"/>
    </source>
</evidence>
<evidence type="ECO:0000256" key="5">
    <source>
        <dbReference type="ARBA" id="ARBA00022807"/>
    </source>
</evidence>
<dbReference type="EMBL" id="WWEQ01000015">
    <property type="protein sequence ID" value="MYM19378.1"/>
    <property type="molecule type" value="Genomic_DNA"/>
</dbReference>
<dbReference type="Gene3D" id="3.40.630.20">
    <property type="entry name" value="Peptidase C15, pyroglutamyl peptidase I-like"/>
    <property type="match status" value="1"/>
</dbReference>
<dbReference type="InterPro" id="IPR016125">
    <property type="entry name" value="Peptidase_C15-like"/>
</dbReference>
<dbReference type="PRINTS" id="PR00706">
    <property type="entry name" value="PYROGLUPTASE"/>
</dbReference>